<dbReference type="InterPro" id="IPR036178">
    <property type="entry name" value="Formintransfe-cycloase-like_sf"/>
</dbReference>
<comment type="caution">
    <text evidence="2">The sequence shown here is derived from an EMBL/GenBank/DDBJ whole genome shotgun (WGS) entry which is preliminary data.</text>
</comment>
<accession>T1AIC9</accession>
<dbReference type="SUPFAM" id="SSF101262">
    <property type="entry name" value="Methenyltetrahydrofolate cyclohydrolase-like"/>
    <property type="match status" value="1"/>
</dbReference>
<gene>
    <name evidence="2" type="ORF">B2A_10516</name>
</gene>
<reference evidence="2" key="2">
    <citation type="journal article" date="2014" name="ISME J.">
        <title>Microbial stratification in low pH oxic and suboxic macroscopic growths along an acid mine drainage.</title>
        <authorList>
            <person name="Mendez-Garcia C."/>
            <person name="Mesa V."/>
            <person name="Sprenger R.R."/>
            <person name="Richter M."/>
            <person name="Diez M.S."/>
            <person name="Solano J."/>
            <person name="Bargiela R."/>
            <person name="Golyshina O.V."/>
            <person name="Manteca A."/>
            <person name="Ramos J.L."/>
            <person name="Gallego J.R."/>
            <person name="Llorente I."/>
            <person name="Martins Dos Santos V.A."/>
            <person name="Jensen O.N."/>
            <person name="Pelaez A.I."/>
            <person name="Sanchez J."/>
            <person name="Ferrer M."/>
        </authorList>
    </citation>
    <scope>NUCLEOTIDE SEQUENCE</scope>
</reference>
<dbReference type="Pfam" id="PF04961">
    <property type="entry name" value="FTCD_C"/>
    <property type="match status" value="1"/>
</dbReference>
<protein>
    <submittedName>
        <fullName evidence="2">Secreted protein containing Cyclodeaminase/cyclohydrolase domain protein</fullName>
        <ecNumber evidence="2">4.3.1.4</ecNumber>
    </submittedName>
</protein>
<keyword evidence="2" id="KW-0456">Lyase</keyword>
<dbReference type="GO" id="GO:0016787">
    <property type="term" value="F:hydrolase activity"/>
    <property type="evidence" value="ECO:0007669"/>
    <property type="project" value="UniProtKB-KW"/>
</dbReference>
<dbReference type="EMBL" id="AUZZ01007577">
    <property type="protein sequence ID" value="EQD41735.1"/>
    <property type="molecule type" value="Genomic_DNA"/>
</dbReference>
<dbReference type="InterPro" id="IPR007044">
    <property type="entry name" value="Cyclodeamin/CycHdrlase"/>
</dbReference>
<sequence length="182" mass="18873">TDRLAARTPTPGGGSAAAAAGALGAALGEMVLAYSLDPQRPDAELEGVRSELERARRRFLELVGEDAASYERVRAARRARKAQPADPATESAWRAALRGAAEVPLGTARLAHEGATRLRTVQPRTKTALASDLVTAQAMFRAAVAGALANVEINLADLRAAGEPIDALERELAALRAGSGGT</sequence>
<evidence type="ECO:0000313" key="2">
    <source>
        <dbReference type="EMBL" id="EQD41735.1"/>
    </source>
</evidence>
<dbReference type="GO" id="GO:0030412">
    <property type="term" value="F:formimidoyltetrahydrofolate cyclodeaminase activity"/>
    <property type="evidence" value="ECO:0007669"/>
    <property type="project" value="UniProtKB-EC"/>
</dbReference>
<proteinExistence type="predicted"/>
<reference evidence="2" key="1">
    <citation type="submission" date="2013-08" db="EMBL/GenBank/DDBJ databases">
        <authorList>
            <person name="Mendez C."/>
            <person name="Richter M."/>
            <person name="Ferrer M."/>
            <person name="Sanchez J."/>
        </authorList>
    </citation>
    <scope>NUCLEOTIDE SEQUENCE</scope>
</reference>
<feature type="non-terminal residue" evidence="2">
    <location>
        <position position="1"/>
    </location>
</feature>
<dbReference type="Gene3D" id="1.20.120.680">
    <property type="entry name" value="Formiminotetrahydrofolate cyclodeaminase monomer, up-and-down helical bundle"/>
    <property type="match status" value="1"/>
</dbReference>
<feature type="domain" description="Cyclodeaminase/cyclohydrolase" evidence="1">
    <location>
        <begin position="2"/>
        <end position="159"/>
    </location>
</feature>
<name>T1AIC9_9ZZZZ</name>
<dbReference type="AlphaFoldDB" id="T1AIC9"/>
<organism evidence="2">
    <name type="scientific">mine drainage metagenome</name>
    <dbReference type="NCBI Taxonomy" id="410659"/>
    <lineage>
        <taxon>unclassified sequences</taxon>
        <taxon>metagenomes</taxon>
        <taxon>ecological metagenomes</taxon>
    </lineage>
</organism>
<evidence type="ECO:0000259" key="1">
    <source>
        <dbReference type="Pfam" id="PF04961"/>
    </source>
</evidence>
<dbReference type="EC" id="4.3.1.4" evidence="2"/>
<keyword evidence="2" id="KW-0378">Hydrolase</keyword>